<evidence type="ECO:0000313" key="3">
    <source>
        <dbReference type="EMBL" id="MCS0582567.1"/>
    </source>
</evidence>
<dbReference type="InterPro" id="IPR053145">
    <property type="entry name" value="AB_hydrolase_Est10"/>
</dbReference>
<keyword evidence="4" id="KW-1185">Reference proteome</keyword>
<dbReference type="SUPFAM" id="SSF53474">
    <property type="entry name" value="alpha/beta-Hydrolases"/>
    <property type="match status" value="1"/>
</dbReference>
<dbReference type="EMBL" id="JANUGW010000008">
    <property type="protein sequence ID" value="MCS0582567.1"/>
    <property type="molecule type" value="Genomic_DNA"/>
</dbReference>
<comment type="caution">
    <text evidence="3">The sequence shown here is derived from an EMBL/GenBank/DDBJ whole genome shotgun (WGS) entry which is preliminary data.</text>
</comment>
<name>A0ABT1ZRL6_9BURK</name>
<proteinExistence type="predicted"/>
<evidence type="ECO:0000259" key="2">
    <source>
        <dbReference type="Pfam" id="PF00326"/>
    </source>
</evidence>
<evidence type="ECO:0000256" key="1">
    <source>
        <dbReference type="SAM" id="SignalP"/>
    </source>
</evidence>
<dbReference type="Proteomes" id="UP001204151">
    <property type="component" value="Unassembled WGS sequence"/>
</dbReference>
<feature type="signal peptide" evidence="1">
    <location>
        <begin position="1"/>
        <end position="22"/>
    </location>
</feature>
<accession>A0ABT1ZRL6</accession>
<dbReference type="PANTHER" id="PTHR43265:SF1">
    <property type="entry name" value="ESTERASE ESTD"/>
    <property type="match status" value="1"/>
</dbReference>
<dbReference type="InterPro" id="IPR029058">
    <property type="entry name" value="AB_hydrolase_fold"/>
</dbReference>
<protein>
    <submittedName>
        <fullName evidence="3">Prolyl oligopeptidase family serine peptidase</fullName>
    </submittedName>
</protein>
<dbReference type="RefSeq" id="WP_258817141.1">
    <property type="nucleotide sequence ID" value="NZ_JANUGW010000008.1"/>
</dbReference>
<dbReference type="Gene3D" id="3.40.50.1820">
    <property type="entry name" value="alpha/beta hydrolase"/>
    <property type="match status" value="1"/>
</dbReference>
<organism evidence="3 4">
    <name type="scientific">Massilia pinisoli</name>
    <dbReference type="NCBI Taxonomy" id="1772194"/>
    <lineage>
        <taxon>Bacteria</taxon>
        <taxon>Pseudomonadati</taxon>
        <taxon>Pseudomonadota</taxon>
        <taxon>Betaproteobacteria</taxon>
        <taxon>Burkholderiales</taxon>
        <taxon>Oxalobacteraceae</taxon>
        <taxon>Telluria group</taxon>
        <taxon>Massilia</taxon>
    </lineage>
</organism>
<gene>
    <name evidence="3" type="ORF">NX784_13280</name>
</gene>
<dbReference type="Pfam" id="PF00326">
    <property type="entry name" value="Peptidase_S9"/>
    <property type="match status" value="1"/>
</dbReference>
<reference evidence="3 4" key="1">
    <citation type="submission" date="2022-08" db="EMBL/GenBank/DDBJ databases">
        <title>Reclassification of Massilia species as members of the genera Telluria, Duganella, Pseudoduganella, Mokoshia gen. nov. and Zemynaea gen. nov. using orthogonal and non-orthogonal genome-based approaches.</title>
        <authorList>
            <person name="Bowman J.P."/>
        </authorList>
    </citation>
    <scope>NUCLEOTIDE SEQUENCE [LARGE SCALE GENOMIC DNA]</scope>
    <source>
        <strain evidence="3 4">JCM 31316</strain>
    </source>
</reference>
<evidence type="ECO:0000313" key="4">
    <source>
        <dbReference type="Proteomes" id="UP001204151"/>
    </source>
</evidence>
<keyword evidence="1" id="KW-0732">Signal</keyword>
<feature type="chain" id="PRO_5045136464" evidence="1">
    <location>
        <begin position="23"/>
        <end position="332"/>
    </location>
</feature>
<dbReference type="InterPro" id="IPR001375">
    <property type="entry name" value="Peptidase_S9_cat"/>
</dbReference>
<sequence>MIRRTRFAAFVCGLILATGAMAAPTVREEPMDFGKAGGARYTLQRAGAPDVRYVVSRPAHKAPLVLFVQGSGCIPPFVGLGTPNRYSTVFNLIPLAQQGDYAVMVVDKPGQPDAPPQAPPGVATGCPAAFNTAFSYDSWLDTLRAALRHALALPWVDGSRVLVFGVSEGAVMAAGLARAEPAVTHVAMIGGTGTSQLFDFAANAYHAGGSDEEIQARLADIDATVDAINADPRSTDKFAWGHTYLRWSTFFAHAPGEDLVQSKARVWLASGMRDTSVPIVSTEVAYARLRALGRDVTFRRVARANHGLVAEGGSFADVQKDYDAIMAWFARR</sequence>
<dbReference type="PANTHER" id="PTHR43265">
    <property type="entry name" value="ESTERASE ESTD"/>
    <property type="match status" value="1"/>
</dbReference>
<feature type="domain" description="Peptidase S9 prolyl oligopeptidase catalytic" evidence="2">
    <location>
        <begin position="145"/>
        <end position="331"/>
    </location>
</feature>